<dbReference type="EMBL" id="DYWQ01000003">
    <property type="protein sequence ID" value="HJF44201.1"/>
    <property type="molecule type" value="Genomic_DNA"/>
</dbReference>
<keyword evidence="2" id="KW-0406">Ion transport</keyword>
<name>A0A921KM18_9ACTN</name>
<dbReference type="RefSeq" id="WP_274958327.1">
    <property type="nucleotide sequence ID" value="NZ_DYWQ01000003.1"/>
</dbReference>
<dbReference type="SUPFAM" id="SSF51735">
    <property type="entry name" value="NAD(P)-binding Rossmann-fold domains"/>
    <property type="match status" value="1"/>
</dbReference>
<evidence type="ECO:0000259" key="5">
    <source>
        <dbReference type="PROSITE" id="PS51201"/>
    </source>
</evidence>
<comment type="caution">
    <text evidence="7">The sequence shown here is derived from an EMBL/GenBank/DDBJ whole genome shotgun (WGS) entry which is preliminary data.</text>
</comment>
<dbReference type="Gene3D" id="3.40.50.720">
    <property type="entry name" value="NAD(P)-binding Rossmann-like Domain"/>
    <property type="match status" value="1"/>
</dbReference>
<dbReference type="PROSITE" id="PS51202">
    <property type="entry name" value="RCK_C"/>
    <property type="match status" value="1"/>
</dbReference>
<dbReference type="InterPro" id="IPR050721">
    <property type="entry name" value="Trk_Ktr_HKT_K-transport"/>
</dbReference>
<keyword evidence="2" id="KW-0813">Transport</keyword>
<dbReference type="GO" id="GO:0005886">
    <property type="term" value="C:plasma membrane"/>
    <property type="evidence" value="ECO:0007669"/>
    <property type="project" value="InterPro"/>
</dbReference>
<dbReference type="PRINTS" id="PR00335">
    <property type="entry name" value="KUPTAKETRKA"/>
</dbReference>
<dbReference type="InterPro" id="IPR003148">
    <property type="entry name" value="RCK_N"/>
</dbReference>
<evidence type="ECO:0000313" key="8">
    <source>
        <dbReference type="Proteomes" id="UP000697330"/>
    </source>
</evidence>
<dbReference type="InterPro" id="IPR006037">
    <property type="entry name" value="RCK_C"/>
</dbReference>
<organism evidence="7 8">
    <name type="scientific">Thermophilibacter provencensis</name>
    <dbReference type="NCBI Taxonomy" id="1852386"/>
    <lineage>
        <taxon>Bacteria</taxon>
        <taxon>Bacillati</taxon>
        <taxon>Actinomycetota</taxon>
        <taxon>Coriobacteriia</taxon>
        <taxon>Coriobacteriales</taxon>
        <taxon>Atopobiaceae</taxon>
        <taxon>Thermophilibacter</taxon>
    </lineage>
</organism>
<proteinExistence type="predicted"/>
<sequence length="217" mass="23415">MNVIVVGAGHMGRGLAERLSRQGHNVTVIDRDAEELEELDEGFAGRRVVGVGFDRAVLAEAGVERASAVIACTSSDEANVVIARIARGTYRVPRVIARLYDISKAETYRRLGIQTISTTDWGIRHACELLTYQEMDTVLEIGSGDVQLVRSDVPALLEGRPVREVTAIGEVEVVAVSRSNETFIPTLGTVLEHGDVIYAAVASSASAKFRYMLGTNA</sequence>
<dbReference type="PANTHER" id="PTHR43833">
    <property type="entry name" value="POTASSIUM CHANNEL PROTEIN 2-RELATED-RELATED"/>
    <property type="match status" value="1"/>
</dbReference>
<reference evidence="7" key="1">
    <citation type="journal article" date="2021" name="PeerJ">
        <title>Extensive microbial diversity within the chicken gut microbiome revealed by metagenomics and culture.</title>
        <authorList>
            <person name="Gilroy R."/>
            <person name="Ravi A."/>
            <person name="Getino M."/>
            <person name="Pursley I."/>
            <person name="Horton D.L."/>
            <person name="Alikhan N.F."/>
            <person name="Baker D."/>
            <person name="Gharbi K."/>
            <person name="Hall N."/>
            <person name="Watson M."/>
            <person name="Adriaenssens E.M."/>
            <person name="Foster-Nyarko E."/>
            <person name="Jarju S."/>
            <person name="Secka A."/>
            <person name="Antonio M."/>
            <person name="Oren A."/>
            <person name="Chaudhuri R.R."/>
            <person name="La Ragione R."/>
            <person name="Hildebrand F."/>
            <person name="Pallen M.J."/>
        </authorList>
    </citation>
    <scope>NUCLEOTIDE SEQUENCE</scope>
    <source>
        <strain evidence="7">CHK124-7917</strain>
    </source>
</reference>
<reference evidence="7" key="2">
    <citation type="submission" date="2021-09" db="EMBL/GenBank/DDBJ databases">
        <authorList>
            <person name="Gilroy R."/>
        </authorList>
    </citation>
    <scope>NUCLEOTIDE SEQUENCE</scope>
    <source>
        <strain evidence="7">CHK124-7917</strain>
    </source>
</reference>
<feature type="domain" description="RCK N-terminal" evidence="5">
    <location>
        <begin position="1"/>
        <end position="118"/>
    </location>
</feature>
<dbReference type="Pfam" id="PF02254">
    <property type="entry name" value="TrkA_N"/>
    <property type="match status" value="1"/>
</dbReference>
<dbReference type="SUPFAM" id="SSF116726">
    <property type="entry name" value="TrkA C-terminal domain-like"/>
    <property type="match status" value="1"/>
</dbReference>
<evidence type="ECO:0000313" key="7">
    <source>
        <dbReference type="EMBL" id="HJF44201.1"/>
    </source>
</evidence>
<keyword evidence="2" id="KW-0633">Potassium transport</keyword>
<keyword evidence="4" id="KW-0520">NAD</keyword>
<feature type="domain" description="RCK C-terminal" evidence="6">
    <location>
        <begin position="136"/>
        <end position="215"/>
    </location>
</feature>
<dbReference type="Gene3D" id="3.30.70.1450">
    <property type="entry name" value="Regulator of K+ conductance, C-terminal domain"/>
    <property type="match status" value="1"/>
</dbReference>
<protein>
    <recommendedName>
        <fullName evidence="1">Trk system potassium uptake protein TrkA</fullName>
    </recommendedName>
</protein>
<accession>A0A921KM18</accession>
<dbReference type="PROSITE" id="PS51201">
    <property type="entry name" value="RCK_N"/>
    <property type="match status" value="1"/>
</dbReference>
<evidence type="ECO:0000256" key="4">
    <source>
        <dbReference type="ARBA" id="ARBA00023027"/>
    </source>
</evidence>
<evidence type="ECO:0000256" key="2">
    <source>
        <dbReference type="ARBA" id="ARBA00022538"/>
    </source>
</evidence>
<evidence type="ECO:0000259" key="6">
    <source>
        <dbReference type="PROSITE" id="PS51202"/>
    </source>
</evidence>
<evidence type="ECO:0000256" key="3">
    <source>
        <dbReference type="ARBA" id="ARBA00022958"/>
    </source>
</evidence>
<gene>
    <name evidence="7" type="ORF">K8U72_00225</name>
</gene>
<keyword evidence="3" id="KW-0630">Potassium</keyword>
<dbReference type="AlphaFoldDB" id="A0A921KM18"/>
<evidence type="ECO:0000256" key="1">
    <source>
        <dbReference type="ARBA" id="ARBA00017378"/>
    </source>
</evidence>
<dbReference type="InterPro" id="IPR006036">
    <property type="entry name" value="K_uptake_TrkA"/>
</dbReference>
<dbReference type="Pfam" id="PF02080">
    <property type="entry name" value="TrkA_C"/>
    <property type="match status" value="1"/>
</dbReference>
<dbReference type="PANTHER" id="PTHR43833:SF8">
    <property type="entry name" value="TRK SYSTEM POTASSIUM UPTAKE PROTEIN TRKA"/>
    <property type="match status" value="1"/>
</dbReference>
<dbReference type="Proteomes" id="UP000697330">
    <property type="component" value="Unassembled WGS sequence"/>
</dbReference>
<dbReference type="GO" id="GO:0015079">
    <property type="term" value="F:potassium ion transmembrane transporter activity"/>
    <property type="evidence" value="ECO:0007669"/>
    <property type="project" value="InterPro"/>
</dbReference>
<dbReference type="InterPro" id="IPR036721">
    <property type="entry name" value="RCK_C_sf"/>
</dbReference>
<dbReference type="InterPro" id="IPR036291">
    <property type="entry name" value="NAD(P)-bd_dom_sf"/>
</dbReference>